<evidence type="ECO:0000313" key="2">
    <source>
        <dbReference type="Proteomes" id="UP000184436"/>
    </source>
</evidence>
<dbReference type="Pfam" id="PF19555">
    <property type="entry name" value="DUF6078"/>
    <property type="match status" value="1"/>
</dbReference>
<dbReference type="AlphaFoldDB" id="A0A1M4Y9T8"/>
<dbReference type="InterPro" id="IPR045724">
    <property type="entry name" value="DUF6078"/>
</dbReference>
<gene>
    <name evidence="1" type="ORF">SAMN05444349_11031</name>
</gene>
<reference evidence="1 2" key="1">
    <citation type="submission" date="2016-11" db="EMBL/GenBank/DDBJ databases">
        <authorList>
            <person name="Jaros S."/>
            <person name="Januszkiewicz K."/>
            <person name="Wedrychowicz H."/>
        </authorList>
    </citation>
    <scope>NUCLEOTIDE SEQUENCE [LARGE SCALE GENOMIC DNA]</scope>
    <source>
        <strain evidence="1 2">DSM 26883</strain>
    </source>
</reference>
<dbReference type="EMBL" id="FQVD01000010">
    <property type="protein sequence ID" value="SHF02495.1"/>
    <property type="molecule type" value="Genomic_DNA"/>
</dbReference>
<organism evidence="1 2">
    <name type="scientific">Bacteroides faecichinchillae</name>
    <dbReference type="NCBI Taxonomy" id="871325"/>
    <lineage>
        <taxon>Bacteria</taxon>
        <taxon>Pseudomonadati</taxon>
        <taxon>Bacteroidota</taxon>
        <taxon>Bacteroidia</taxon>
        <taxon>Bacteroidales</taxon>
        <taxon>Bacteroidaceae</taxon>
        <taxon>Bacteroides</taxon>
    </lineage>
</organism>
<sequence>MEKKINYNDIPKNYLYCNHNKCPRRNKCLRYQATLCISQDVPYYTAVNPSHIIGNETNCSYFSSFCISLFASGIDHLLDNIPHVTAIAIHKEMYSLMGRSMYYRIRNKQRLLHPKEQEQIADIFLKHGIKFKPVYDKYIEKYDW</sequence>
<name>A0A1M4Y9T8_9BACE</name>
<dbReference type="OrthoDB" id="1070184at2"/>
<keyword evidence="2" id="KW-1185">Reference proteome</keyword>
<protein>
    <submittedName>
        <fullName evidence="1">Uncharacterized protein</fullName>
    </submittedName>
</protein>
<accession>A0A1M4Y9T8</accession>
<dbReference type="Proteomes" id="UP000184436">
    <property type="component" value="Unassembled WGS sequence"/>
</dbReference>
<proteinExistence type="predicted"/>
<evidence type="ECO:0000313" key="1">
    <source>
        <dbReference type="EMBL" id="SHF02495.1"/>
    </source>
</evidence>
<dbReference type="RefSeq" id="WP_025074479.1">
    <property type="nucleotide sequence ID" value="NZ_FQVD01000010.1"/>
</dbReference>